<gene>
    <name evidence="2" type="ORF">ANN_02040</name>
</gene>
<evidence type="ECO:0000313" key="3">
    <source>
        <dbReference type="Proteomes" id="UP001148838"/>
    </source>
</evidence>
<proteinExistence type="predicted"/>
<dbReference type="EMBL" id="JAJSOF020000001">
    <property type="protein sequence ID" value="KAJ4450613.1"/>
    <property type="molecule type" value="Genomic_DNA"/>
</dbReference>
<sequence length="85" mass="9827">METVKMKFRDCFGVEPPRKATILGWEKRAFATSSVKYRSRSERATTRMVTCHVFEASVERSPLKSTRNRSAELNSSFDHEESHES</sequence>
<evidence type="ECO:0000256" key="1">
    <source>
        <dbReference type="SAM" id="MobiDB-lite"/>
    </source>
</evidence>
<reference evidence="2 3" key="1">
    <citation type="journal article" date="2022" name="Allergy">
        <title>Genome assembly and annotation of Periplaneta americana reveal a comprehensive cockroach allergen profile.</title>
        <authorList>
            <person name="Wang L."/>
            <person name="Xiong Q."/>
            <person name="Saelim N."/>
            <person name="Wang L."/>
            <person name="Nong W."/>
            <person name="Wan A.T."/>
            <person name="Shi M."/>
            <person name="Liu X."/>
            <person name="Cao Q."/>
            <person name="Hui J.H.L."/>
            <person name="Sookrung N."/>
            <person name="Leung T.F."/>
            <person name="Tungtrongchitr A."/>
            <person name="Tsui S.K.W."/>
        </authorList>
    </citation>
    <scope>NUCLEOTIDE SEQUENCE [LARGE SCALE GENOMIC DNA]</scope>
    <source>
        <strain evidence="2">PWHHKU_190912</strain>
    </source>
</reference>
<accession>A0ABQ8TVA4</accession>
<organism evidence="2 3">
    <name type="scientific">Periplaneta americana</name>
    <name type="common">American cockroach</name>
    <name type="synonym">Blatta americana</name>
    <dbReference type="NCBI Taxonomy" id="6978"/>
    <lineage>
        <taxon>Eukaryota</taxon>
        <taxon>Metazoa</taxon>
        <taxon>Ecdysozoa</taxon>
        <taxon>Arthropoda</taxon>
        <taxon>Hexapoda</taxon>
        <taxon>Insecta</taxon>
        <taxon>Pterygota</taxon>
        <taxon>Neoptera</taxon>
        <taxon>Polyneoptera</taxon>
        <taxon>Dictyoptera</taxon>
        <taxon>Blattodea</taxon>
        <taxon>Blattoidea</taxon>
        <taxon>Blattidae</taxon>
        <taxon>Blattinae</taxon>
        <taxon>Periplaneta</taxon>
    </lineage>
</organism>
<dbReference type="Proteomes" id="UP001148838">
    <property type="component" value="Unassembled WGS sequence"/>
</dbReference>
<keyword evidence="3" id="KW-1185">Reference proteome</keyword>
<feature type="region of interest" description="Disordered" evidence="1">
    <location>
        <begin position="60"/>
        <end position="85"/>
    </location>
</feature>
<name>A0ABQ8TVA4_PERAM</name>
<evidence type="ECO:0000313" key="2">
    <source>
        <dbReference type="EMBL" id="KAJ4450613.1"/>
    </source>
</evidence>
<comment type="caution">
    <text evidence="2">The sequence shown here is derived from an EMBL/GenBank/DDBJ whole genome shotgun (WGS) entry which is preliminary data.</text>
</comment>
<protein>
    <submittedName>
        <fullName evidence="2">Uncharacterized protein</fullName>
    </submittedName>
</protein>